<dbReference type="Pfam" id="PF00171">
    <property type="entry name" value="Aldedh"/>
    <property type="match status" value="1"/>
</dbReference>
<keyword evidence="2" id="KW-0479">Metal-binding</keyword>
<dbReference type="FunFam" id="3.30.160.60:FF:000706">
    <property type="entry name" value="Zinc finger protein"/>
    <property type="match status" value="1"/>
</dbReference>
<dbReference type="GO" id="GO:0008270">
    <property type="term" value="F:zinc ion binding"/>
    <property type="evidence" value="ECO:0007669"/>
    <property type="project" value="UniProtKB-KW"/>
</dbReference>
<name>A0AAV2ME60_KNICA</name>
<dbReference type="PANTHER" id="PTHR43353:SF5">
    <property type="entry name" value="SUCCINATE-SEMIALDEHYDE DEHYDROGENASE, MITOCHONDRIAL"/>
    <property type="match status" value="1"/>
</dbReference>
<feature type="compositionally biased region" description="Basic and acidic residues" evidence="9">
    <location>
        <begin position="35"/>
        <end position="61"/>
    </location>
</feature>
<proteinExistence type="predicted"/>
<evidence type="ECO:0000313" key="11">
    <source>
        <dbReference type="EMBL" id="CAL1611681.1"/>
    </source>
</evidence>
<dbReference type="FunFam" id="3.30.160.60:FF:000446">
    <property type="entry name" value="Zinc finger protein"/>
    <property type="match status" value="1"/>
</dbReference>
<evidence type="ECO:0000256" key="6">
    <source>
        <dbReference type="ARBA" id="ARBA00023002"/>
    </source>
</evidence>
<dbReference type="PROSITE" id="PS50157">
    <property type="entry name" value="ZINC_FINGER_C2H2_2"/>
    <property type="match status" value="5"/>
</dbReference>
<evidence type="ECO:0000256" key="7">
    <source>
        <dbReference type="ARBA" id="ARBA00023242"/>
    </source>
</evidence>
<evidence type="ECO:0000256" key="8">
    <source>
        <dbReference type="PROSITE-ProRule" id="PRU00042"/>
    </source>
</evidence>
<dbReference type="GO" id="GO:0009450">
    <property type="term" value="P:gamma-aminobutyric acid catabolic process"/>
    <property type="evidence" value="ECO:0007669"/>
    <property type="project" value="TreeGrafter"/>
</dbReference>
<dbReference type="InterPro" id="IPR015590">
    <property type="entry name" value="Aldehyde_DH_dom"/>
</dbReference>
<dbReference type="PROSITE" id="PS00028">
    <property type="entry name" value="ZINC_FINGER_C2H2_1"/>
    <property type="match status" value="5"/>
</dbReference>
<dbReference type="GO" id="GO:0004777">
    <property type="term" value="F:succinate-semialdehyde dehydrogenase (NAD+) activity"/>
    <property type="evidence" value="ECO:0007669"/>
    <property type="project" value="TreeGrafter"/>
</dbReference>
<dbReference type="Proteomes" id="UP001497482">
    <property type="component" value="Chromosome 7"/>
</dbReference>
<feature type="domain" description="C2H2-type" evidence="10">
    <location>
        <begin position="85"/>
        <end position="112"/>
    </location>
</feature>
<evidence type="ECO:0000256" key="5">
    <source>
        <dbReference type="ARBA" id="ARBA00022833"/>
    </source>
</evidence>
<dbReference type="GO" id="GO:0005739">
    <property type="term" value="C:mitochondrion"/>
    <property type="evidence" value="ECO:0007669"/>
    <property type="project" value="TreeGrafter"/>
</dbReference>
<accession>A0AAV2ME60</accession>
<keyword evidence="6" id="KW-0560">Oxidoreductase</keyword>
<feature type="domain" description="C2H2-type" evidence="10">
    <location>
        <begin position="306"/>
        <end position="333"/>
    </location>
</feature>
<keyword evidence="7" id="KW-0539">Nucleus</keyword>
<gene>
    <name evidence="11" type="ORF">KC01_LOCUS38074</name>
</gene>
<dbReference type="InterPro" id="IPR050740">
    <property type="entry name" value="Aldehyde_DH_Superfamily"/>
</dbReference>
<evidence type="ECO:0000313" key="12">
    <source>
        <dbReference type="Proteomes" id="UP001497482"/>
    </source>
</evidence>
<dbReference type="InterPro" id="IPR036236">
    <property type="entry name" value="Znf_C2H2_sf"/>
</dbReference>
<evidence type="ECO:0000259" key="10">
    <source>
        <dbReference type="PROSITE" id="PS50157"/>
    </source>
</evidence>
<keyword evidence="12" id="KW-1185">Reference proteome</keyword>
<protein>
    <recommendedName>
        <fullName evidence="10">C2H2-type domain-containing protein</fullName>
    </recommendedName>
</protein>
<dbReference type="InterPro" id="IPR013087">
    <property type="entry name" value="Znf_C2H2_type"/>
</dbReference>
<evidence type="ECO:0000256" key="9">
    <source>
        <dbReference type="SAM" id="MobiDB-lite"/>
    </source>
</evidence>
<evidence type="ECO:0000256" key="2">
    <source>
        <dbReference type="ARBA" id="ARBA00022723"/>
    </source>
</evidence>
<keyword evidence="4 8" id="KW-0863">Zinc-finger</keyword>
<dbReference type="InterPro" id="IPR016161">
    <property type="entry name" value="Ald_DH/histidinol_DH"/>
</dbReference>
<feature type="compositionally biased region" description="Basic and acidic residues" evidence="9">
    <location>
        <begin position="261"/>
        <end position="272"/>
    </location>
</feature>
<dbReference type="FunFam" id="3.40.605.10:FF:000063">
    <property type="entry name" value="Succinate-semialdehyde dehydrogenase, mitochondrial"/>
    <property type="match status" value="1"/>
</dbReference>
<dbReference type="EMBL" id="OZ035829">
    <property type="protein sequence ID" value="CAL1611681.1"/>
    <property type="molecule type" value="Genomic_DNA"/>
</dbReference>
<dbReference type="Gene3D" id="3.30.160.60">
    <property type="entry name" value="Classic Zinc Finger"/>
    <property type="match status" value="4"/>
</dbReference>
<keyword evidence="5" id="KW-0862">Zinc</keyword>
<evidence type="ECO:0000256" key="1">
    <source>
        <dbReference type="ARBA" id="ARBA00004123"/>
    </source>
</evidence>
<feature type="region of interest" description="Disordered" evidence="9">
    <location>
        <begin position="137"/>
        <end position="232"/>
    </location>
</feature>
<keyword evidence="3" id="KW-0677">Repeat</keyword>
<feature type="compositionally biased region" description="Basic and acidic residues" evidence="9">
    <location>
        <begin position="289"/>
        <end position="298"/>
    </location>
</feature>
<dbReference type="Gene3D" id="3.40.605.10">
    <property type="entry name" value="Aldehyde Dehydrogenase, Chain A, domain 1"/>
    <property type="match status" value="1"/>
</dbReference>
<reference evidence="11 12" key="1">
    <citation type="submission" date="2024-04" db="EMBL/GenBank/DDBJ databases">
        <authorList>
            <person name="Waldvogel A.-M."/>
            <person name="Schoenle A."/>
        </authorList>
    </citation>
    <scope>NUCLEOTIDE SEQUENCE [LARGE SCALE GENOMIC DNA]</scope>
</reference>
<dbReference type="FunFam" id="3.30.160.60:FF:000145">
    <property type="entry name" value="Zinc finger protein 574"/>
    <property type="match status" value="1"/>
</dbReference>
<dbReference type="GO" id="GO:0005634">
    <property type="term" value="C:nucleus"/>
    <property type="evidence" value="ECO:0007669"/>
    <property type="project" value="UniProtKB-SubCell"/>
</dbReference>
<feature type="region of interest" description="Disordered" evidence="9">
    <location>
        <begin position="258"/>
        <end position="298"/>
    </location>
</feature>
<evidence type="ECO:0000256" key="3">
    <source>
        <dbReference type="ARBA" id="ARBA00022737"/>
    </source>
</evidence>
<sequence>MAAEQEVQEVKEEEQEELCEPKQEQQEEPSALGAELKDDLGAELKDKPSDSPLDSRETQIKEEEEEEEGRGLFPVIVSVRSERTFSCSVCSRLFKHKHALTLHHKAHRNRRPFSCSVCGKAFTHKCYLHLHQRTHRDRVPQASEHQRTHRPRVPQASEHQRTHHPRVPQASEHQRTHLPRVPQASEHQRTHRHRVPQASQHQRTHRRQPRIPERTSEARCPPKVQRQKRSLTTDRPFSCSVCARAFTHKCYLHVHRRTHRDRVPEDSVHEQPEPCPSDSDSDSSESWTPEDKRRKCQRRESPQQPFSCSVCHKCFKSSSHLKEHSVTHSGEKPFSCSLWERPFSCSVCSKRYKDKNKLQKHMRLHGGLQCAQTQALQLLSLLDVDDLKDFVEKRAGWSFRSLKHCVITRPHRGETFSVSSARHAARHGLQQLKGLSPVSCTRHVAGSQVGAACLKPVGSPVCTRMCDVRCARICAKLLLDRNGTVKWGRRPECCRRWAPQGWQAVDGTTSDTRPQRTETGDSVPAELIIMWSVRAVQPRGLSAVSRARCRHLSPGMSLQRRTHSLDVAAQLLRTQSFINGDWSSTEALFPVLDPCTGKEIARVSDCGPAEAKRAVDSAYEAFQSWRLRSAKDRSVILRRWFDLVIQNQEDLAKIITFESGKPLAEARGEVLYSASFLEWFSEEARRVYGDVVPSPNRDRRLLLLKQPVGVASIITPWNFPSAMITRKVGAALSAGCSVVIKPAEDTPLSALALAQVLAPPPAPPLSALALAQVLAPPPAPPLSALALAQVLAPLPAPPPLSALALAQVLAPPLAPPPLALAQVLAPPPPAPLSALALAQVLAPPPPAPLALAQVLAPPPAPPLSALALARVLAPPAPPPMSALALAQVLAPPPAPPLSALALARVLAPPAPPPMSALALAQVLAPPPAPPPLALAQVLAPPLAPPPLSALALAQVLAPPPPAPPPPMSALALAQVLAPPPAPPPLSALALAQVLAPAPPPLSALALAQVLAPPSPAPPPPLSALALVLAPPAPPPDQAGAPPGLTSSLLLSWQTRQVYLLVSPPPLSPSAGRPGRCTSWCGERGLLLQTPDSCCGESPLH</sequence>
<dbReference type="AlphaFoldDB" id="A0AAV2ME60"/>
<organism evidence="11 12">
    <name type="scientific">Knipowitschia caucasica</name>
    <name type="common">Caucasian dwarf goby</name>
    <name type="synonym">Pomatoschistus caucasicus</name>
    <dbReference type="NCBI Taxonomy" id="637954"/>
    <lineage>
        <taxon>Eukaryota</taxon>
        <taxon>Metazoa</taxon>
        <taxon>Chordata</taxon>
        <taxon>Craniata</taxon>
        <taxon>Vertebrata</taxon>
        <taxon>Euteleostomi</taxon>
        <taxon>Actinopterygii</taxon>
        <taxon>Neopterygii</taxon>
        <taxon>Teleostei</taxon>
        <taxon>Neoteleostei</taxon>
        <taxon>Acanthomorphata</taxon>
        <taxon>Gobiaria</taxon>
        <taxon>Gobiiformes</taxon>
        <taxon>Gobioidei</taxon>
        <taxon>Gobiidae</taxon>
        <taxon>Gobiinae</taxon>
        <taxon>Knipowitschia</taxon>
    </lineage>
</organism>
<feature type="domain" description="C2H2-type" evidence="10">
    <location>
        <begin position="237"/>
        <end position="264"/>
    </location>
</feature>
<evidence type="ECO:0000256" key="4">
    <source>
        <dbReference type="ARBA" id="ARBA00022771"/>
    </source>
</evidence>
<dbReference type="SUPFAM" id="SSF53720">
    <property type="entry name" value="ALDH-like"/>
    <property type="match status" value="1"/>
</dbReference>
<feature type="domain" description="C2H2-type" evidence="10">
    <location>
        <begin position="113"/>
        <end position="140"/>
    </location>
</feature>
<dbReference type="InterPro" id="IPR016162">
    <property type="entry name" value="Ald_DH_N"/>
</dbReference>
<dbReference type="SUPFAM" id="SSF57667">
    <property type="entry name" value="beta-beta-alpha zinc fingers"/>
    <property type="match status" value="3"/>
</dbReference>
<feature type="domain" description="C2H2-type" evidence="10">
    <location>
        <begin position="343"/>
        <end position="370"/>
    </location>
</feature>
<feature type="region of interest" description="Disordered" evidence="9">
    <location>
        <begin position="1"/>
        <end position="70"/>
    </location>
</feature>
<dbReference type="SMART" id="SM00355">
    <property type="entry name" value="ZnF_C2H2"/>
    <property type="match status" value="5"/>
</dbReference>
<dbReference type="PANTHER" id="PTHR43353">
    <property type="entry name" value="SUCCINATE-SEMIALDEHYDE DEHYDROGENASE, MITOCHONDRIAL"/>
    <property type="match status" value="1"/>
</dbReference>
<comment type="subcellular location">
    <subcellularLocation>
        <location evidence="1">Nucleus</location>
    </subcellularLocation>
</comment>